<evidence type="ECO:0008006" key="4">
    <source>
        <dbReference type="Google" id="ProtNLM"/>
    </source>
</evidence>
<keyword evidence="1" id="KW-1133">Transmembrane helix</keyword>
<accession>A0A9P1P043</accession>
<reference evidence="2 3" key="1">
    <citation type="submission" date="2014-02" db="EMBL/GenBank/DDBJ databases">
        <authorList>
            <person name="Genoscope - CEA"/>
        </authorList>
    </citation>
    <scope>NUCLEOTIDE SEQUENCE [LARGE SCALE GENOMIC DNA]</scope>
    <source>
        <strain evidence="2 3">PCC 8005</strain>
    </source>
</reference>
<evidence type="ECO:0000313" key="3">
    <source>
        <dbReference type="Proteomes" id="UP000032946"/>
    </source>
</evidence>
<gene>
    <name evidence="2" type="ORF">ARTHRO_40919</name>
</gene>
<evidence type="ECO:0000256" key="1">
    <source>
        <dbReference type="SAM" id="Phobius"/>
    </source>
</evidence>
<dbReference type="AlphaFoldDB" id="A0A9P1P043"/>
<organism evidence="2 3">
    <name type="scientific">Limnospira indica PCC 8005</name>
    <dbReference type="NCBI Taxonomy" id="376219"/>
    <lineage>
        <taxon>Bacteria</taxon>
        <taxon>Bacillati</taxon>
        <taxon>Cyanobacteriota</taxon>
        <taxon>Cyanophyceae</taxon>
        <taxon>Oscillatoriophycideae</taxon>
        <taxon>Oscillatoriales</taxon>
        <taxon>Sirenicapillariaceae</taxon>
        <taxon>Limnospira</taxon>
    </lineage>
</organism>
<sequence>MYLGFWQAIKKRNRKKIKEKKMAFIFGIIALLVGALFVLIGVMPDTGVPWLGRITSVVAGIFLILVSIGAAFA</sequence>
<keyword evidence="1" id="KW-0472">Membrane</keyword>
<proteinExistence type="predicted"/>
<name>A0A9P1P043_9CYAN</name>
<dbReference type="Proteomes" id="UP000032946">
    <property type="component" value="Chromosome"/>
</dbReference>
<dbReference type="Pfam" id="PF12650">
    <property type="entry name" value="DUF3784"/>
    <property type="match status" value="1"/>
</dbReference>
<dbReference type="InterPro" id="IPR017259">
    <property type="entry name" value="UCP037672"/>
</dbReference>
<feature type="transmembrane region" description="Helical" evidence="1">
    <location>
        <begin position="21"/>
        <end position="44"/>
    </location>
</feature>
<protein>
    <recommendedName>
        <fullName evidence="4">DUF3784 domain-containing protein</fullName>
    </recommendedName>
</protein>
<keyword evidence="1" id="KW-0812">Transmembrane</keyword>
<keyword evidence="3" id="KW-1185">Reference proteome</keyword>
<feature type="transmembrane region" description="Helical" evidence="1">
    <location>
        <begin position="50"/>
        <end position="72"/>
    </location>
</feature>
<dbReference type="EMBL" id="FO818640">
    <property type="protein sequence ID" value="CDM96510.1"/>
    <property type="molecule type" value="Genomic_DNA"/>
</dbReference>
<evidence type="ECO:0000313" key="2">
    <source>
        <dbReference type="EMBL" id="CDM96510.1"/>
    </source>
</evidence>